<dbReference type="GeneID" id="10033029"/>
<protein>
    <submittedName>
        <fullName evidence="1">Uncharacterized protein</fullName>
    </submittedName>
</protein>
<accession>E5R338</accession>
<sequence>MAYPDGGYNSSMRRVNVEVAYAGALSTPPPSSSSENGAYSIIGDSEMYSEDFRSGGPRLVRLQGWITDSEGQRITFGDPRDPGNFVMDHKGRFIGLYVGGNRGRNIRLVSDAQELFEDIKRVMLGYSTLATTRTHYPRIP</sequence>
<evidence type="ECO:0000313" key="2">
    <source>
        <dbReference type="Proteomes" id="UP000002669"/>
    </source>
</evidence>
<reference evidence="2" key="1">
    <citation type="journal article" date="2012" name="MBio">
        <title>Comparative genome analysis of Trichophyton rubrum and related dermatophytes reveals candidate genes involved in infection.</title>
        <authorList>
            <person name="Martinez D.A."/>
            <person name="Oliver B.G."/>
            <person name="Graeser Y."/>
            <person name="Goldberg J.M."/>
            <person name="Li W."/>
            <person name="Martinez-Rossi N.M."/>
            <person name="Monod M."/>
            <person name="Shelest E."/>
            <person name="Barton R.C."/>
            <person name="Birch E."/>
            <person name="Brakhage A.A."/>
            <person name="Chen Z."/>
            <person name="Gurr S.J."/>
            <person name="Heiman D."/>
            <person name="Heitman J."/>
            <person name="Kosti I."/>
            <person name="Rossi A."/>
            <person name="Saif S."/>
            <person name="Samalova M."/>
            <person name="Saunders C.W."/>
            <person name="Shea T."/>
            <person name="Summerbell R.C."/>
            <person name="Xu J."/>
            <person name="Young S."/>
            <person name="Zeng Q."/>
            <person name="Birren B.W."/>
            <person name="Cuomo C.A."/>
            <person name="White T.C."/>
        </authorList>
    </citation>
    <scope>NUCLEOTIDE SEQUENCE [LARGE SCALE GENOMIC DNA]</scope>
    <source>
        <strain evidence="2">ATCC MYA-4604 / CBS 118893</strain>
    </source>
</reference>
<dbReference type="STRING" id="535722.E5R338"/>
<name>E5R338_ARTGP</name>
<dbReference type="InParanoid" id="E5R338"/>
<dbReference type="HOGENOM" id="CLU_1834678_0_0_1"/>
<dbReference type="RefSeq" id="XP_003177694.1">
    <property type="nucleotide sequence ID" value="XM_003177646.1"/>
</dbReference>
<organism evidence="2">
    <name type="scientific">Arthroderma gypseum (strain ATCC MYA-4604 / CBS 118893)</name>
    <name type="common">Microsporum gypseum</name>
    <dbReference type="NCBI Taxonomy" id="535722"/>
    <lineage>
        <taxon>Eukaryota</taxon>
        <taxon>Fungi</taxon>
        <taxon>Dikarya</taxon>
        <taxon>Ascomycota</taxon>
        <taxon>Pezizomycotina</taxon>
        <taxon>Eurotiomycetes</taxon>
        <taxon>Eurotiomycetidae</taxon>
        <taxon>Onygenales</taxon>
        <taxon>Arthrodermataceae</taxon>
        <taxon>Nannizzia</taxon>
    </lineage>
</organism>
<proteinExistence type="predicted"/>
<dbReference type="VEuPathDB" id="FungiDB:MGYG_01760"/>
<keyword evidence="2" id="KW-1185">Reference proteome</keyword>
<dbReference type="EMBL" id="DS989822">
    <property type="protein sequence ID" value="EFQ98742.1"/>
    <property type="molecule type" value="Genomic_DNA"/>
</dbReference>
<dbReference type="AlphaFoldDB" id="E5R338"/>
<evidence type="ECO:0000313" key="1">
    <source>
        <dbReference type="EMBL" id="EFQ98742.1"/>
    </source>
</evidence>
<gene>
    <name evidence="1" type="ORF">MGYG_01760</name>
</gene>
<dbReference type="Proteomes" id="UP000002669">
    <property type="component" value="Unassembled WGS sequence"/>
</dbReference>